<evidence type="ECO:0000313" key="3">
    <source>
        <dbReference type="Proteomes" id="UP000290289"/>
    </source>
</evidence>
<dbReference type="AlphaFoldDB" id="A0A498HFJ9"/>
<sequence length="323" mass="36511">MINADRLHGGHKVLTRQMARELQMKKDEVREDKVVEEEIEEEKKEEAQEGLEAKEPSITESPDKNVDGVNGAATTQDMHVGPQPPPAADTNEDMASVLNVGILNQWARRPSHVEPHLKVGSYRVQILLGVERGDGVESQRSCLMESRSFWELKVRVCGGGLPGEARRKRICVLTGTFLVGLGIPTKIPVRPFDYRDEAVFQMICILRMLAFIFYRIDDLPEYLIVWYDQDISSSYMQLMKANGKRASSKAGNKNSSERRMMMNADGFHGGHGVLTRRVVYIREQSLSLPFVLKEAQIKPSSSLYSCYYIPGKLIQTLSLKQRK</sequence>
<reference evidence="2 3" key="1">
    <citation type="submission" date="2018-10" db="EMBL/GenBank/DDBJ databases">
        <title>A high-quality apple genome assembly.</title>
        <authorList>
            <person name="Hu J."/>
        </authorList>
    </citation>
    <scope>NUCLEOTIDE SEQUENCE [LARGE SCALE GENOMIC DNA]</scope>
    <source>
        <strain evidence="3">cv. HFTH1</strain>
        <tissue evidence="2">Young leaf</tissue>
    </source>
</reference>
<feature type="region of interest" description="Disordered" evidence="1">
    <location>
        <begin position="22"/>
        <end position="89"/>
    </location>
</feature>
<evidence type="ECO:0000313" key="2">
    <source>
        <dbReference type="EMBL" id="RXH68652.1"/>
    </source>
</evidence>
<proteinExistence type="predicted"/>
<dbReference type="EMBL" id="RDQH01000343">
    <property type="protein sequence ID" value="RXH68652.1"/>
    <property type="molecule type" value="Genomic_DNA"/>
</dbReference>
<keyword evidence="3" id="KW-1185">Reference proteome</keyword>
<accession>A0A498HFJ9</accession>
<organism evidence="2 3">
    <name type="scientific">Malus domestica</name>
    <name type="common">Apple</name>
    <name type="synonym">Pyrus malus</name>
    <dbReference type="NCBI Taxonomy" id="3750"/>
    <lineage>
        <taxon>Eukaryota</taxon>
        <taxon>Viridiplantae</taxon>
        <taxon>Streptophyta</taxon>
        <taxon>Embryophyta</taxon>
        <taxon>Tracheophyta</taxon>
        <taxon>Spermatophyta</taxon>
        <taxon>Magnoliopsida</taxon>
        <taxon>eudicotyledons</taxon>
        <taxon>Gunneridae</taxon>
        <taxon>Pentapetalae</taxon>
        <taxon>rosids</taxon>
        <taxon>fabids</taxon>
        <taxon>Rosales</taxon>
        <taxon>Rosaceae</taxon>
        <taxon>Amygdaloideae</taxon>
        <taxon>Maleae</taxon>
        <taxon>Malus</taxon>
    </lineage>
</organism>
<comment type="caution">
    <text evidence="2">The sequence shown here is derived from an EMBL/GenBank/DDBJ whole genome shotgun (WGS) entry which is preliminary data.</text>
</comment>
<feature type="compositionally biased region" description="Basic and acidic residues" evidence="1">
    <location>
        <begin position="41"/>
        <end position="66"/>
    </location>
</feature>
<feature type="compositionally biased region" description="Basic and acidic residues" evidence="1">
    <location>
        <begin position="22"/>
        <end position="33"/>
    </location>
</feature>
<evidence type="ECO:0000256" key="1">
    <source>
        <dbReference type="SAM" id="MobiDB-lite"/>
    </source>
</evidence>
<protein>
    <submittedName>
        <fullName evidence="2">Uncharacterized protein</fullName>
    </submittedName>
</protein>
<gene>
    <name evidence="2" type="ORF">DVH24_030985</name>
</gene>
<dbReference type="Proteomes" id="UP000290289">
    <property type="component" value="Chromosome 17"/>
</dbReference>
<name>A0A498HFJ9_MALDO</name>